<dbReference type="AlphaFoldDB" id="A0A846ZNH3"/>
<keyword evidence="2" id="KW-1185">Reference proteome</keyword>
<dbReference type="RefSeq" id="WP_168609278.1">
    <property type="nucleotide sequence ID" value="NZ_JAAZQD010000003.1"/>
</dbReference>
<dbReference type="EMBL" id="JAAZQD010000003">
    <property type="protein sequence ID" value="NKZ39227.1"/>
    <property type="molecule type" value="Genomic_DNA"/>
</dbReference>
<sequence length="96" mass="10617">MPSIDIRRTHSLGLEQAHAAVDKVAQRMREKFGVDTGWDDDTLRFSHMGVDGGIAVSAHDVHVQARLGMLVSALKPRIENEIHAKLDEYFGPAKTP</sequence>
<dbReference type="NCBIfam" id="TIGR02610">
    <property type="entry name" value="PHA_gran_rgn"/>
    <property type="match status" value="1"/>
</dbReference>
<name>A0A846ZNH3_9GAMM</name>
<comment type="caution">
    <text evidence="1">The sequence shown here is derived from an EMBL/GenBank/DDBJ whole genome shotgun (WGS) entry which is preliminary data.</text>
</comment>
<dbReference type="Proteomes" id="UP000541636">
    <property type="component" value="Unassembled WGS sequence"/>
</dbReference>
<gene>
    <name evidence="1" type="ORF">HF690_09725</name>
</gene>
<dbReference type="InterPro" id="IPR013433">
    <property type="entry name" value="PHA_gran_rgn"/>
</dbReference>
<evidence type="ECO:0000313" key="1">
    <source>
        <dbReference type="EMBL" id="NKZ39227.1"/>
    </source>
</evidence>
<proteinExistence type="predicted"/>
<evidence type="ECO:0000313" key="2">
    <source>
        <dbReference type="Proteomes" id="UP000541636"/>
    </source>
</evidence>
<dbReference type="Pfam" id="PF09650">
    <property type="entry name" value="PHA_gran_rgn"/>
    <property type="match status" value="1"/>
</dbReference>
<organism evidence="1 2">
    <name type="scientific">Oleiagrimonas citrea</name>
    <dbReference type="NCBI Taxonomy" id="1665687"/>
    <lineage>
        <taxon>Bacteria</taxon>
        <taxon>Pseudomonadati</taxon>
        <taxon>Pseudomonadota</taxon>
        <taxon>Gammaproteobacteria</taxon>
        <taxon>Lysobacterales</taxon>
        <taxon>Rhodanobacteraceae</taxon>
        <taxon>Oleiagrimonas</taxon>
    </lineage>
</organism>
<accession>A0A846ZNH3</accession>
<reference evidence="1 2" key="1">
    <citation type="journal article" date="2017" name="Int. J. Syst. Evol. Microbiol.">
        <title>Oleiagrimonas citrea sp. nov., a marine bacterium isolated from tidal flat sediment and emended description of the genus Oleiagrimonas Fang et al. 2015 and Oleiagrimonas soli.</title>
        <authorList>
            <person name="Yang S.H."/>
            <person name="Seo H.S."/>
            <person name="Seong C.N."/>
            <person name="Kwon K.K."/>
        </authorList>
    </citation>
    <scope>NUCLEOTIDE SEQUENCE [LARGE SCALE GENOMIC DNA]</scope>
    <source>
        <strain evidence="1 2">MEBiC09124</strain>
    </source>
</reference>
<protein>
    <submittedName>
        <fullName evidence="1">Polyhydroxyalkanoic acid synthase</fullName>
    </submittedName>
</protein>